<accession>A0A1I2D3G7</accession>
<reference evidence="1" key="1">
    <citation type="submission" date="2016-10" db="EMBL/GenBank/DDBJ databases">
        <authorList>
            <person name="de Groot N.N."/>
        </authorList>
    </citation>
    <scope>NUCLEOTIDE SEQUENCE [LARGE SCALE GENOMIC DNA]</scope>
    <source>
        <strain evidence="1">DSM 23995</strain>
    </source>
</reference>
<protein>
    <submittedName>
        <fullName evidence="1">Uncharacterized protein</fullName>
    </submittedName>
</protein>
<proteinExistence type="predicted"/>
<name>A0A1I2D3G7_9BACI</name>
<keyword evidence="2" id="KW-1185">Reference proteome</keyword>
<evidence type="ECO:0000313" key="2">
    <source>
        <dbReference type="Proteomes" id="UP000199516"/>
    </source>
</evidence>
<sequence>MVSNAFSPCSPTPGSNPMFMINQWKEEVDKRNIMMSERQDETSSAIASTLFFIWIRRPRKFLSTPFFLRNGSKEWSPLGKIGETPDT</sequence>
<dbReference type="EMBL" id="FONT01000003">
    <property type="protein sequence ID" value="SFE75059.1"/>
    <property type="molecule type" value="Genomic_DNA"/>
</dbReference>
<gene>
    <name evidence="1" type="ORF">SAMN05192532_103383</name>
</gene>
<evidence type="ECO:0000313" key="1">
    <source>
        <dbReference type="EMBL" id="SFE75059.1"/>
    </source>
</evidence>
<dbReference type="Proteomes" id="UP000199516">
    <property type="component" value="Unassembled WGS sequence"/>
</dbReference>
<dbReference type="STRING" id="930128.SAMN05192532_103383"/>
<organism evidence="1 2">
    <name type="scientific">Alteribacillus iranensis</name>
    <dbReference type="NCBI Taxonomy" id="930128"/>
    <lineage>
        <taxon>Bacteria</taxon>
        <taxon>Bacillati</taxon>
        <taxon>Bacillota</taxon>
        <taxon>Bacilli</taxon>
        <taxon>Bacillales</taxon>
        <taxon>Bacillaceae</taxon>
        <taxon>Alteribacillus</taxon>
    </lineage>
</organism>
<dbReference type="AlphaFoldDB" id="A0A1I2D3G7"/>